<name>A0A2T4UAG5_9BACI</name>
<proteinExistence type="inferred from homology"/>
<dbReference type="CDD" id="cd02020">
    <property type="entry name" value="CMPK"/>
    <property type="match status" value="1"/>
</dbReference>
<dbReference type="GO" id="GO:0036431">
    <property type="term" value="F:dCMP kinase activity"/>
    <property type="evidence" value="ECO:0007669"/>
    <property type="project" value="InterPro"/>
</dbReference>
<dbReference type="NCBIfam" id="TIGR00017">
    <property type="entry name" value="cmk"/>
    <property type="match status" value="1"/>
</dbReference>
<comment type="caution">
    <text evidence="11">The sequence shown here is derived from an EMBL/GenBank/DDBJ whole genome shotgun (WGS) entry which is preliminary data.</text>
</comment>
<dbReference type="GO" id="GO:0005524">
    <property type="term" value="F:ATP binding"/>
    <property type="evidence" value="ECO:0007669"/>
    <property type="project" value="UniProtKB-UniRule"/>
</dbReference>
<evidence type="ECO:0000256" key="3">
    <source>
        <dbReference type="ARBA" id="ARBA00022679"/>
    </source>
</evidence>
<dbReference type="GO" id="GO:0015949">
    <property type="term" value="P:nucleobase-containing small molecule interconversion"/>
    <property type="evidence" value="ECO:0007669"/>
    <property type="project" value="TreeGrafter"/>
</dbReference>
<dbReference type="InterPro" id="IPR027417">
    <property type="entry name" value="P-loop_NTPase"/>
</dbReference>
<evidence type="ECO:0000313" key="12">
    <source>
        <dbReference type="Proteomes" id="UP000240509"/>
    </source>
</evidence>
<gene>
    <name evidence="9" type="primary">cmk</name>
    <name evidence="11" type="ORF">C6Y45_00295</name>
</gene>
<keyword evidence="5 9" id="KW-0418">Kinase</keyword>
<organism evidence="11 12">
    <name type="scientific">Alkalicoccus saliphilus</name>
    <dbReference type="NCBI Taxonomy" id="200989"/>
    <lineage>
        <taxon>Bacteria</taxon>
        <taxon>Bacillati</taxon>
        <taxon>Bacillota</taxon>
        <taxon>Bacilli</taxon>
        <taxon>Bacillales</taxon>
        <taxon>Bacillaceae</taxon>
        <taxon>Alkalicoccus</taxon>
    </lineage>
</organism>
<evidence type="ECO:0000256" key="8">
    <source>
        <dbReference type="ARBA" id="ARBA00048478"/>
    </source>
</evidence>
<dbReference type="HAMAP" id="MF_00238">
    <property type="entry name" value="Cytidyl_kinase_type1"/>
    <property type="match status" value="1"/>
</dbReference>
<keyword evidence="3 9" id="KW-0808">Transferase</keyword>
<dbReference type="OrthoDB" id="9807434at2"/>
<dbReference type="Pfam" id="PF02224">
    <property type="entry name" value="Cytidylate_kin"/>
    <property type="match status" value="1"/>
</dbReference>
<dbReference type="PANTHER" id="PTHR21299">
    <property type="entry name" value="CYTIDYLATE KINASE/PANTOATE-BETA-ALANINE LIGASE"/>
    <property type="match status" value="1"/>
</dbReference>
<protein>
    <recommendedName>
        <fullName evidence="9">Cytidylate kinase</fullName>
        <shortName evidence="9">CK</shortName>
        <ecNumber evidence="9">2.7.4.25</ecNumber>
    </recommendedName>
    <alternativeName>
        <fullName evidence="9">Cytidine monophosphate kinase</fullName>
        <shortName evidence="9">CMP kinase</shortName>
    </alternativeName>
</protein>
<dbReference type="GO" id="GO:0005829">
    <property type="term" value="C:cytosol"/>
    <property type="evidence" value="ECO:0007669"/>
    <property type="project" value="TreeGrafter"/>
</dbReference>
<dbReference type="GO" id="GO:0006220">
    <property type="term" value="P:pyrimidine nucleotide metabolic process"/>
    <property type="evidence" value="ECO:0007669"/>
    <property type="project" value="UniProtKB-UniRule"/>
</dbReference>
<accession>A0A2T4UAG5</accession>
<feature type="binding site" evidence="9">
    <location>
        <begin position="11"/>
        <end position="19"/>
    </location>
    <ligand>
        <name>ATP</name>
        <dbReference type="ChEBI" id="CHEBI:30616"/>
    </ligand>
</feature>
<evidence type="ECO:0000256" key="9">
    <source>
        <dbReference type="HAMAP-Rule" id="MF_00238"/>
    </source>
</evidence>
<evidence type="ECO:0000256" key="2">
    <source>
        <dbReference type="ARBA" id="ARBA00022490"/>
    </source>
</evidence>
<evidence type="ECO:0000256" key="7">
    <source>
        <dbReference type="ARBA" id="ARBA00047615"/>
    </source>
</evidence>
<dbReference type="InterPro" id="IPR011994">
    <property type="entry name" value="Cytidylate_kinase_dom"/>
</dbReference>
<dbReference type="EMBL" id="PZJJ01000001">
    <property type="protein sequence ID" value="PTL40383.1"/>
    <property type="molecule type" value="Genomic_DNA"/>
</dbReference>
<dbReference type="RefSeq" id="WP_107582792.1">
    <property type="nucleotide sequence ID" value="NZ_PZJJ01000001.1"/>
</dbReference>
<dbReference type="Proteomes" id="UP000240509">
    <property type="component" value="Unassembled WGS sequence"/>
</dbReference>
<evidence type="ECO:0000256" key="5">
    <source>
        <dbReference type="ARBA" id="ARBA00022777"/>
    </source>
</evidence>
<comment type="catalytic activity">
    <reaction evidence="8 9">
        <text>CMP + ATP = CDP + ADP</text>
        <dbReference type="Rhea" id="RHEA:11600"/>
        <dbReference type="ChEBI" id="CHEBI:30616"/>
        <dbReference type="ChEBI" id="CHEBI:58069"/>
        <dbReference type="ChEBI" id="CHEBI:60377"/>
        <dbReference type="ChEBI" id="CHEBI:456216"/>
        <dbReference type="EC" id="2.7.4.25"/>
    </reaction>
</comment>
<evidence type="ECO:0000259" key="10">
    <source>
        <dbReference type="Pfam" id="PF02224"/>
    </source>
</evidence>
<dbReference type="AlphaFoldDB" id="A0A2T4UAG5"/>
<evidence type="ECO:0000313" key="11">
    <source>
        <dbReference type="EMBL" id="PTL40383.1"/>
    </source>
</evidence>
<dbReference type="PANTHER" id="PTHR21299:SF2">
    <property type="entry name" value="CYTIDYLATE KINASE"/>
    <property type="match status" value="1"/>
</dbReference>
<comment type="catalytic activity">
    <reaction evidence="7 9">
        <text>dCMP + ATP = dCDP + ADP</text>
        <dbReference type="Rhea" id="RHEA:25094"/>
        <dbReference type="ChEBI" id="CHEBI:30616"/>
        <dbReference type="ChEBI" id="CHEBI:57566"/>
        <dbReference type="ChEBI" id="CHEBI:58593"/>
        <dbReference type="ChEBI" id="CHEBI:456216"/>
        <dbReference type="EC" id="2.7.4.25"/>
    </reaction>
</comment>
<evidence type="ECO:0000256" key="6">
    <source>
        <dbReference type="ARBA" id="ARBA00022840"/>
    </source>
</evidence>
<dbReference type="GO" id="GO:0036430">
    <property type="term" value="F:CMP kinase activity"/>
    <property type="evidence" value="ECO:0007669"/>
    <property type="project" value="RHEA"/>
</dbReference>
<dbReference type="Gene3D" id="3.40.50.300">
    <property type="entry name" value="P-loop containing nucleotide triphosphate hydrolases"/>
    <property type="match status" value="1"/>
</dbReference>
<sequence length="227" mass="25490">MQEKINVAIDGPAGAGKSTVARELASRLGYVYIDTGAMYRALTWKALESGAGCEDEASLADILQEMELELRNNNGTPEIIVDGRNVTDEIRLPEVTNNVSYTARHPHIRKYMVHKQQELAARGGTVMDGRDIGTAVLPEAEMKFFLNATVEERAARRHEEQLGKGMDSDLELLKSEISRRDMLDSERETAPLRKADDAEEVDTTRMSIKEVVDYLYTRIQRKLAAYE</sequence>
<keyword evidence="2 9" id="KW-0963">Cytoplasm</keyword>
<dbReference type="EC" id="2.7.4.25" evidence="9"/>
<dbReference type="InterPro" id="IPR003136">
    <property type="entry name" value="Cytidylate_kin"/>
</dbReference>
<feature type="domain" description="Cytidylate kinase" evidence="10">
    <location>
        <begin position="7"/>
        <end position="220"/>
    </location>
</feature>
<keyword evidence="4 9" id="KW-0547">Nucleotide-binding</keyword>
<evidence type="ECO:0000256" key="1">
    <source>
        <dbReference type="ARBA" id="ARBA00009427"/>
    </source>
</evidence>
<evidence type="ECO:0000256" key="4">
    <source>
        <dbReference type="ARBA" id="ARBA00022741"/>
    </source>
</evidence>
<comment type="subcellular location">
    <subcellularLocation>
        <location evidence="9">Cytoplasm</location>
    </subcellularLocation>
</comment>
<reference evidence="11 12" key="1">
    <citation type="submission" date="2018-03" db="EMBL/GenBank/DDBJ databases">
        <title>Alkalicoccus saliphilus sp. nov., isolated from a mineral pool.</title>
        <authorList>
            <person name="Zhao B."/>
        </authorList>
    </citation>
    <scope>NUCLEOTIDE SEQUENCE [LARGE SCALE GENOMIC DNA]</scope>
    <source>
        <strain evidence="11 12">6AG</strain>
    </source>
</reference>
<dbReference type="SUPFAM" id="SSF52540">
    <property type="entry name" value="P-loop containing nucleoside triphosphate hydrolases"/>
    <property type="match status" value="1"/>
</dbReference>
<keyword evidence="6 9" id="KW-0067">ATP-binding</keyword>
<comment type="similarity">
    <text evidence="1 9">Belongs to the cytidylate kinase family. Type 1 subfamily.</text>
</comment>
<keyword evidence="12" id="KW-1185">Reference proteome</keyword>